<protein>
    <recommendedName>
        <fullName evidence="4">Methyltransferase-like 26</fullName>
    </recommendedName>
</protein>
<evidence type="ECO:0008006" key="4">
    <source>
        <dbReference type="Google" id="ProtNLM"/>
    </source>
</evidence>
<evidence type="ECO:0000313" key="3">
    <source>
        <dbReference type="Proteomes" id="UP001177023"/>
    </source>
</evidence>
<evidence type="ECO:0000313" key="2">
    <source>
        <dbReference type="EMBL" id="CAJ0563980.1"/>
    </source>
</evidence>
<dbReference type="InterPro" id="IPR029063">
    <property type="entry name" value="SAM-dependent_MTases_sf"/>
</dbReference>
<comment type="caution">
    <text evidence="2">The sequence shown here is derived from an EMBL/GenBank/DDBJ whole genome shotgun (WGS) entry which is preliminary data.</text>
</comment>
<dbReference type="Gene3D" id="3.40.50.150">
    <property type="entry name" value="Vaccinia Virus protein VP39"/>
    <property type="match status" value="1"/>
</dbReference>
<dbReference type="InterPro" id="IPR010342">
    <property type="entry name" value="DUF938"/>
</dbReference>
<comment type="similarity">
    <text evidence="1">Belongs to the UPF0585 family.</text>
</comment>
<sequence length="206" mass="22905">MLRAAAAERNQGPIAEVLKQYLKGKLKLLEIASGTGQHLAHFAEVFPEVDFQPSECEPRSIHSIVAYVDHLKLANFRVPLFVDVSKKPGQWALPDDYAPQKVDVVYSANMIHISSNAAVSGLFEAAGYLLKPDTGLLITYGPYAKDGKISPQSNIDFDASLKERNAEWGLRDISYLKKVAADNGLQFEHMHDMPANNNILVFRKIR</sequence>
<dbReference type="AlphaFoldDB" id="A0AA36C7V1"/>
<dbReference type="Proteomes" id="UP001177023">
    <property type="component" value="Unassembled WGS sequence"/>
</dbReference>
<reference evidence="2" key="1">
    <citation type="submission" date="2023-06" db="EMBL/GenBank/DDBJ databases">
        <authorList>
            <person name="Delattre M."/>
        </authorList>
    </citation>
    <scope>NUCLEOTIDE SEQUENCE</scope>
    <source>
        <strain evidence="2">AF72</strain>
    </source>
</reference>
<feature type="non-terminal residue" evidence="2">
    <location>
        <position position="206"/>
    </location>
</feature>
<dbReference type="PANTHER" id="PTHR20974">
    <property type="entry name" value="UPF0585 PROTEIN CG18661"/>
    <property type="match status" value="1"/>
</dbReference>
<dbReference type="Pfam" id="PF06080">
    <property type="entry name" value="DUF938"/>
    <property type="match status" value="1"/>
</dbReference>
<evidence type="ECO:0000256" key="1">
    <source>
        <dbReference type="ARBA" id="ARBA00008308"/>
    </source>
</evidence>
<accession>A0AA36C7V1</accession>
<gene>
    <name evidence="2" type="ORF">MSPICULIGERA_LOCUS2679</name>
</gene>
<dbReference type="PANTHER" id="PTHR20974:SF0">
    <property type="entry name" value="UPF0585 PROTEIN CG18661"/>
    <property type="match status" value="1"/>
</dbReference>
<organism evidence="2 3">
    <name type="scientific">Mesorhabditis spiculigera</name>
    <dbReference type="NCBI Taxonomy" id="96644"/>
    <lineage>
        <taxon>Eukaryota</taxon>
        <taxon>Metazoa</taxon>
        <taxon>Ecdysozoa</taxon>
        <taxon>Nematoda</taxon>
        <taxon>Chromadorea</taxon>
        <taxon>Rhabditida</taxon>
        <taxon>Rhabditina</taxon>
        <taxon>Rhabditomorpha</taxon>
        <taxon>Rhabditoidea</taxon>
        <taxon>Rhabditidae</taxon>
        <taxon>Mesorhabditinae</taxon>
        <taxon>Mesorhabditis</taxon>
    </lineage>
</organism>
<dbReference type="SUPFAM" id="SSF53335">
    <property type="entry name" value="S-adenosyl-L-methionine-dependent methyltransferases"/>
    <property type="match status" value="1"/>
</dbReference>
<keyword evidence="3" id="KW-1185">Reference proteome</keyword>
<proteinExistence type="inferred from homology"/>
<name>A0AA36C7V1_9BILA</name>
<dbReference type="EMBL" id="CATQJA010000767">
    <property type="protein sequence ID" value="CAJ0563980.1"/>
    <property type="molecule type" value="Genomic_DNA"/>
</dbReference>